<dbReference type="GO" id="GO:0005737">
    <property type="term" value="C:cytoplasm"/>
    <property type="evidence" value="ECO:0007669"/>
    <property type="project" value="TreeGrafter"/>
</dbReference>
<evidence type="ECO:0000256" key="1">
    <source>
        <dbReference type="SAM" id="MobiDB-lite"/>
    </source>
</evidence>
<keyword evidence="4" id="KW-1185">Reference proteome</keyword>
<protein>
    <recommendedName>
        <fullName evidence="2">PSP1 C-terminal domain-containing protein</fullName>
    </recommendedName>
</protein>
<dbReference type="AlphaFoldDB" id="A0A9W7FCZ9"/>
<feature type="region of interest" description="Disordered" evidence="1">
    <location>
        <begin position="230"/>
        <end position="368"/>
    </location>
</feature>
<reference evidence="4" key="1">
    <citation type="journal article" date="2023" name="Commun. Biol.">
        <title>Genome analysis of Parmales, the sister group of diatoms, reveals the evolutionary specialization of diatoms from phago-mixotrophs to photoautotrophs.</title>
        <authorList>
            <person name="Ban H."/>
            <person name="Sato S."/>
            <person name="Yoshikawa S."/>
            <person name="Yamada K."/>
            <person name="Nakamura Y."/>
            <person name="Ichinomiya M."/>
            <person name="Sato N."/>
            <person name="Blanc-Mathieu R."/>
            <person name="Endo H."/>
            <person name="Kuwata A."/>
            <person name="Ogata H."/>
        </authorList>
    </citation>
    <scope>NUCLEOTIDE SEQUENCE [LARGE SCALE GENOMIC DNA]</scope>
    <source>
        <strain evidence="4">NIES 3699</strain>
    </source>
</reference>
<accession>A0A9W7FCZ9</accession>
<comment type="caution">
    <text evidence="3">The sequence shown here is derived from an EMBL/GenBank/DDBJ whole genome shotgun (WGS) entry which is preliminary data.</text>
</comment>
<feature type="region of interest" description="Disordered" evidence="1">
    <location>
        <begin position="159"/>
        <end position="194"/>
    </location>
</feature>
<evidence type="ECO:0000313" key="3">
    <source>
        <dbReference type="EMBL" id="GMI09924.1"/>
    </source>
</evidence>
<proteinExistence type="predicted"/>
<dbReference type="PANTHER" id="PTHR43830">
    <property type="entry name" value="PROTEIN PSP1"/>
    <property type="match status" value="1"/>
</dbReference>
<feature type="compositionally biased region" description="Polar residues" evidence="1">
    <location>
        <begin position="161"/>
        <end position="188"/>
    </location>
</feature>
<dbReference type="Pfam" id="PF04468">
    <property type="entry name" value="PSP1"/>
    <property type="match status" value="1"/>
</dbReference>
<name>A0A9W7FCZ9_9STRA</name>
<dbReference type="Proteomes" id="UP001165160">
    <property type="component" value="Unassembled WGS sequence"/>
</dbReference>
<feature type="compositionally biased region" description="Low complexity" evidence="1">
    <location>
        <begin position="350"/>
        <end position="364"/>
    </location>
</feature>
<feature type="compositionally biased region" description="Low complexity" evidence="1">
    <location>
        <begin position="254"/>
        <end position="266"/>
    </location>
</feature>
<dbReference type="PANTHER" id="PTHR43830:SF3">
    <property type="entry name" value="PROTEIN PSP1"/>
    <property type="match status" value="1"/>
</dbReference>
<organism evidence="3 4">
    <name type="scientific">Triparma verrucosa</name>
    <dbReference type="NCBI Taxonomy" id="1606542"/>
    <lineage>
        <taxon>Eukaryota</taxon>
        <taxon>Sar</taxon>
        <taxon>Stramenopiles</taxon>
        <taxon>Ochrophyta</taxon>
        <taxon>Bolidophyceae</taxon>
        <taxon>Parmales</taxon>
        <taxon>Triparmaceae</taxon>
        <taxon>Triparma</taxon>
    </lineage>
</organism>
<dbReference type="InterPro" id="IPR047767">
    <property type="entry name" value="PSP1-like"/>
</dbReference>
<dbReference type="PROSITE" id="PS51411">
    <property type="entry name" value="PSP1_C"/>
    <property type="match status" value="1"/>
</dbReference>
<sequence>MDGVETRSITAEIRHHDSTPPPFPQSNVGMSIPMAINGISGGSEEGGMPKGLSLSLESGGSPHFQPLPQSIPPSPNRVDSHEYDPFLNPTAASYRGGVGHSHEDKVGAVQHHQQPAVIKQSSSVPLFNYGATATREKEEEDQMLQSLASFGFVDDEANLLSMGSNGQGQRQNRLRSSSEGQTGMSGSNLWKEGSEKKGSILNAILAGGQEHPPTSSSVWGAAVSNGGGFPASIPNSARAPPASFHPAQAPLSPPQQQQQQQQQQQPYGAHNHPSPKTVPLYGPPSSQPPQYHNGGAPMMNQGYPPPPPHQFYGSPPSSPAATPHWTAGSNELSPLTPRYPNPAAPGSKMTSPPTLSSVSTSSLTPPGPNPSVVYQVKFKRTTRSFLPSPHPVQIGQYVLVEADRGVDLGVVVGRISWEKFTKGKEPVSLDLKKINRPATDPEVKLLLDKAMEEATLLKICRQKVKQRSLPMNILDSEYQFDRHKLTFFFEADGRIDFRELVRDLFSIYKTRIWMQQVDKGAVEEKGIRKL</sequence>
<feature type="domain" description="PSP1 C-terminal" evidence="2">
    <location>
        <begin position="432"/>
        <end position="517"/>
    </location>
</feature>
<evidence type="ECO:0000259" key="2">
    <source>
        <dbReference type="PROSITE" id="PS51411"/>
    </source>
</evidence>
<dbReference type="NCBIfam" id="NF041131">
    <property type="entry name" value="RicT_YaaT_fam"/>
    <property type="match status" value="1"/>
</dbReference>
<evidence type="ECO:0000313" key="4">
    <source>
        <dbReference type="Proteomes" id="UP001165160"/>
    </source>
</evidence>
<dbReference type="InterPro" id="IPR007557">
    <property type="entry name" value="PSP1_C"/>
</dbReference>
<dbReference type="EMBL" id="BRXX01000407">
    <property type="protein sequence ID" value="GMI09924.1"/>
    <property type="molecule type" value="Genomic_DNA"/>
</dbReference>
<gene>
    <name evidence="3" type="ORF">TrVE_jg13467</name>
</gene>
<feature type="region of interest" description="Disordered" evidence="1">
    <location>
        <begin position="1"/>
        <end position="27"/>
    </location>
</feature>